<dbReference type="GO" id="GO:0000145">
    <property type="term" value="C:exocyst"/>
    <property type="evidence" value="ECO:0007669"/>
    <property type="project" value="InterPro"/>
</dbReference>
<comment type="function">
    <text evidence="4">Involved in the secretory pathway as part of the exocyst complex which tethers secretory vesicles to the sites of exocytosis. Also plays a role in the assembly of the exocyst.</text>
</comment>
<keyword evidence="3 4" id="KW-0268">Exocytosis</keyword>
<comment type="subcellular location">
    <subcellularLocation>
        <location evidence="4">Bud</location>
    </subcellularLocation>
    <subcellularLocation>
        <location evidence="4">Bud neck</location>
    </subcellularLocation>
</comment>
<keyword evidence="5" id="KW-0175">Coiled coil</keyword>
<dbReference type="GO" id="GO:0005546">
    <property type="term" value="F:phosphatidylinositol-4,5-bisphosphate binding"/>
    <property type="evidence" value="ECO:0007669"/>
    <property type="project" value="InterPro"/>
</dbReference>
<reference evidence="7 8" key="1">
    <citation type="journal article" date="2019" name="Environ. Microbiol.">
        <title>At the nexus of three kingdoms: the genome of the mycorrhizal fungus Gigaspora margarita provides insights into plant, endobacterial and fungal interactions.</title>
        <authorList>
            <person name="Venice F."/>
            <person name="Ghignone S."/>
            <person name="Salvioli di Fossalunga A."/>
            <person name="Amselem J."/>
            <person name="Novero M."/>
            <person name="Xianan X."/>
            <person name="Sedzielewska Toro K."/>
            <person name="Morin E."/>
            <person name="Lipzen A."/>
            <person name="Grigoriev I.V."/>
            <person name="Henrissat B."/>
            <person name="Martin F.M."/>
            <person name="Bonfante P."/>
        </authorList>
    </citation>
    <scope>NUCLEOTIDE SEQUENCE [LARGE SCALE GENOMIC DNA]</scope>
    <source>
        <strain evidence="7 8">BEG34</strain>
    </source>
</reference>
<evidence type="ECO:0000259" key="6">
    <source>
        <dbReference type="Pfam" id="PF03081"/>
    </source>
</evidence>
<dbReference type="Pfam" id="PF20669">
    <property type="entry name" value="Exo70_N"/>
    <property type="match status" value="1"/>
</dbReference>
<keyword evidence="2 4" id="KW-0813">Transport</keyword>
<dbReference type="GO" id="GO:0006887">
    <property type="term" value="P:exocytosis"/>
    <property type="evidence" value="ECO:0007669"/>
    <property type="project" value="UniProtKB-KW"/>
</dbReference>
<proteinExistence type="inferred from homology"/>
<dbReference type="GO" id="GO:0005935">
    <property type="term" value="C:cellular bud neck"/>
    <property type="evidence" value="ECO:0007669"/>
    <property type="project" value="UniProtKB-SubCell"/>
</dbReference>
<dbReference type="EMBL" id="WTPW01000811">
    <property type="protein sequence ID" value="KAF0477934.1"/>
    <property type="molecule type" value="Genomic_DNA"/>
</dbReference>
<evidence type="ECO:0000256" key="1">
    <source>
        <dbReference type="ARBA" id="ARBA00006756"/>
    </source>
</evidence>
<evidence type="ECO:0000256" key="2">
    <source>
        <dbReference type="ARBA" id="ARBA00022448"/>
    </source>
</evidence>
<evidence type="ECO:0000256" key="5">
    <source>
        <dbReference type="SAM" id="Coils"/>
    </source>
</evidence>
<dbReference type="AlphaFoldDB" id="A0A8H4EGF5"/>
<dbReference type="PANTHER" id="PTHR12542">
    <property type="entry name" value="EXOCYST COMPLEX PROTEIN EXO70"/>
    <property type="match status" value="1"/>
</dbReference>
<evidence type="ECO:0000256" key="3">
    <source>
        <dbReference type="ARBA" id="ARBA00022483"/>
    </source>
</evidence>
<gene>
    <name evidence="7" type="ORF">F8M41_024171</name>
</gene>
<evidence type="ECO:0000313" key="7">
    <source>
        <dbReference type="EMBL" id="KAF0477934.1"/>
    </source>
</evidence>
<comment type="caution">
    <text evidence="7">The sequence shown here is derived from an EMBL/GenBank/DDBJ whole genome shotgun (WGS) entry which is preliminary data.</text>
</comment>
<dbReference type="Pfam" id="PF03081">
    <property type="entry name" value="Exo70_C"/>
    <property type="match status" value="1"/>
</dbReference>
<keyword evidence="8" id="KW-1185">Reference proteome</keyword>
<dbReference type="GO" id="GO:0015031">
    <property type="term" value="P:protein transport"/>
    <property type="evidence" value="ECO:0007669"/>
    <property type="project" value="UniProtKB-KW"/>
</dbReference>
<keyword evidence="4" id="KW-0653">Protein transport</keyword>
<organism evidence="7 8">
    <name type="scientific">Gigaspora margarita</name>
    <dbReference type="NCBI Taxonomy" id="4874"/>
    <lineage>
        <taxon>Eukaryota</taxon>
        <taxon>Fungi</taxon>
        <taxon>Fungi incertae sedis</taxon>
        <taxon>Mucoromycota</taxon>
        <taxon>Glomeromycotina</taxon>
        <taxon>Glomeromycetes</taxon>
        <taxon>Diversisporales</taxon>
        <taxon>Gigasporaceae</taxon>
        <taxon>Gigaspora</taxon>
    </lineage>
</organism>
<dbReference type="InterPro" id="IPR016159">
    <property type="entry name" value="Cullin_repeat-like_dom_sf"/>
</dbReference>
<evidence type="ECO:0000313" key="8">
    <source>
        <dbReference type="Proteomes" id="UP000439903"/>
    </source>
</evidence>
<name>A0A8H4EGF5_GIGMA</name>
<dbReference type="SUPFAM" id="SSF74788">
    <property type="entry name" value="Cullin repeat-like"/>
    <property type="match status" value="1"/>
</dbReference>
<dbReference type="InterPro" id="IPR004140">
    <property type="entry name" value="Exo70"/>
</dbReference>
<comment type="similarity">
    <text evidence="1 4">Belongs to the EXO70 family.</text>
</comment>
<dbReference type="OrthoDB" id="1922221at2759"/>
<feature type="coiled-coil region" evidence="5">
    <location>
        <begin position="4"/>
        <end position="31"/>
    </location>
</feature>
<accession>A0A8H4EGF5</accession>
<protein>
    <recommendedName>
        <fullName evidence="4">Exocyst complex protein EXO70</fullName>
    </recommendedName>
</protein>
<evidence type="ECO:0000256" key="4">
    <source>
        <dbReference type="RuleBase" id="RU365026"/>
    </source>
</evidence>
<dbReference type="PANTHER" id="PTHR12542:SF41">
    <property type="entry name" value="EXOCYST COMPLEX COMPONENT 7"/>
    <property type="match status" value="1"/>
</dbReference>
<sequence>MERLDEDSADLAFLEENLKKTEKLTENMTSMLNVFDDRLVRLEASILPIHKSTQTLTKLVDNIDKTRNSVVEIIGYFDLVEREEVTIKKGPKGNDLDSYLSSIGKCNKAMEVLGAMSLKSSEKIIGQLKQILKAAMLQLEDLFRLWLTERSNPIEPLSFISKKLEIPGIPSAPSKNLATLSSYLAITGPELGYTSEFFKVYIDVRSNYLVKSLTMLAQASISTAEKRSTPVYEKGTCGFNSYTDAVLMMFMTEHGVAEKILPSEYVSSSFRDTIQPSLENFVEIGKTLNNRVKKNMQTDIYLTFDMMETLNTRMGTFEEIFKLAGKKDTAFGDLLHSLRAVAIRSFPEFLDEIKSHPTKTSGLPNDATVHELTITTLQHLKRLTDYPEAVESTLLTLGDGNWNASEKDPNFSRDRNGRIPGNAVMKHYFADILECLAQSLDSKARTYKKPALTSIFLLNNYYYILKSIRTQFMSVLDPEVESKFDKMVKKWNDAYQDTWKSCFSNLMDYTWVRGGALKTTLGSNEKQTVKEKFKNFNTEFDELYKAHKGYAMPDPELRNQVIRDIRGVLIPMYNRFLEKHQQSEFSKNPTKYIRYDSATLESIVNRLFDSSI</sequence>
<dbReference type="Gene3D" id="1.20.1280.170">
    <property type="entry name" value="Exocyst complex component Exo70"/>
    <property type="match status" value="1"/>
</dbReference>
<feature type="domain" description="Exocyst complex subunit Exo70 C-terminal" evidence="6">
    <location>
        <begin position="237"/>
        <end position="605"/>
    </location>
</feature>
<dbReference type="Proteomes" id="UP000439903">
    <property type="component" value="Unassembled WGS sequence"/>
</dbReference>
<dbReference type="InterPro" id="IPR046364">
    <property type="entry name" value="Exo70_C"/>
</dbReference>